<dbReference type="GO" id="GO:0000981">
    <property type="term" value="F:DNA-binding transcription factor activity, RNA polymerase II-specific"/>
    <property type="evidence" value="ECO:0007669"/>
    <property type="project" value="InterPro"/>
</dbReference>
<feature type="compositionally biased region" description="Low complexity" evidence="2">
    <location>
        <begin position="193"/>
        <end position="205"/>
    </location>
</feature>
<dbReference type="AlphaFoldDB" id="A0A545VHS3"/>
<feature type="compositionally biased region" description="Polar residues" evidence="2">
    <location>
        <begin position="683"/>
        <end position="700"/>
    </location>
</feature>
<dbReference type="Proteomes" id="UP000315783">
    <property type="component" value="Unassembled WGS sequence"/>
</dbReference>
<comment type="caution">
    <text evidence="3">The sequence shown here is derived from an EMBL/GenBank/DDBJ whole genome shotgun (WGS) entry which is preliminary data.</text>
</comment>
<dbReference type="GO" id="GO:0008270">
    <property type="term" value="F:zinc ion binding"/>
    <property type="evidence" value="ECO:0007669"/>
    <property type="project" value="InterPro"/>
</dbReference>
<accession>A0A545VHS3</accession>
<feature type="region of interest" description="Disordered" evidence="2">
    <location>
        <begin position="144"/>
        <end position="164"/>
    </location>
</feature>
<dbReference type="InterPro" id="IPR001138">
    <property type="entry name" value="Zn2Cys6_DnaBD"/>
</dbReference>
<evidence type="ECO:0000256" key="1">
    <source>
        <dbReference type="ARBA" id="ARBA00023242"/>
    </source>
</evidence>
<evidence type="ECO:0000256" key="2">
    <source>
        <dbReference type="SAM" id="MobiDB-lite"/>
    </source>
</evidence>
<dbReference type="EMBL" id="SPUK01000001">
    <property type="protein sequence ID" value="TQW01257.1"/>
    <property type="molecule type" value="Genomic_DNA"/>
</dbReference>
<proteinExistence type="predicted"/>
<feature type="compositionally biased region" description="Low complexity" evidence="2">
    <location>
        <begin position="81"/>
        <end position="112"/>
    </location>
</feature>
<keyword evidence="4" id="KW-1185">Reference proteome</keyword>
<feature type="region of interest" description="Disordered" evidence="2">
    <location>
        <begin position="184"/>
        <end position="233"/>
    </location>
</feature>
<feature type="compositionally biased region" description="Low complexity" evidence="2">
    <location>
        <begin position="661"/>
        <end position="671"/>
    </location>
</feature>
<feature type="compositionally biased region" description="Low complexity" evidence="2">
    <location>
        <begin position="212"/>
        <end position="233"/>
    </location>
</feature>
<reference evidence="3 4" key="1">
    <citation type="journal article" date="2019" name="Appl. Microbiol. Biotechnol.">
        <title>Genome sequence of Isaria javanica and comparative genome analysis insights into family S53 peptidase evolution in fungal entomopathogens.</title>
        <authorList>
            <person name="Lin R."/>
            <person name="Zhang X."/>
            <person name="Xin B."/>
            <person name="Zou M."/>
            <person name="Gao Y."/>
            <person name="Qin F."/>
            <person name="Hu Q."/>
            <person name="Xie B."/>
            <person name="Cheng X."/>
        </authorList>
    </citation>
    <scope>NUCLEOTIDE SEQUENCE [LARGE SCALE GENOMIC DNA]</scope>
    <source>
        <strain evidence="3 4">IJ1G</strain>
    </source>
</reference>
<evidence type="ECO:0000313" key="4">
    <source>
        <dbReference type="Proteomes" id="UP000315783"/>
    </source>
</evidence>
<organism evidence="3 4">
    <name type="scientific">Cordyceps javanica</name>
    <dbReference type="NCBI Taxonomy" id="43265"/>
    <lineage>
        <taxon>Eukaryota</taxon>
        <taxon>Fungi</taxon>
        <taxon>Dikarya</taxon>
        <taxon>Ascomycota</taxon>
        <taxon>Pezizomycotina</taxon>
        <taxon>Sordariomycetes</taxon>
        <taxon>Hypocreomycetidae</taxon>
        <taxon>Hypocreales</taxon>
        <taxon>Cordycipitaceae</taxon>
        <taxon>Cordyceps</taxon>
    </lineage>
</organism>
<feature type="compositionally biased region" description="Basic and acidic residues" evidence="2">
    <location>
        <begin position="436"/>
        <end position="450"/>
    </location>
</feature>
<name>A0A545VHS3_9HYPO</name>
<sequence>MSSSGLPQGFSIFQPTLGAQLQFFPAVGTQELDELIHAHLVGPASSQEKRATLALDFLEYAQRTGQTFKFYPVYTVAASPANSASSSFNTSPTTTSWDWSQTSRTASVSSRSSQHRVSKPASPASRVRATDFASLPGMKIMTKDGLDVTNSASRGSKTKEQRDHAHLMRIIKACDSCKRKKIRCDPSHKKRAAATPAAPASTTAKVTKKARTSSPSSASQSISPPQSVSPQSVSPAVMMEDFAGFSASPFDIDATFSFDTLNTFDPTLAAPADLWNEFVQYPPVDLAEDYDFFADPESFLSSQSSDAGLSASRISVPACSPRSGAPPGRGPDVGCAESHTYLLDGAAFAASAQLPFESQDSAGDYTDFNLFSPGSSFSEDERMLDIASSTSGLSTQSIPSPIDSPRRPPNAESPGLGTRSVESGDSAKQPPFTRAGETEPSDRTNVRDEAAGDIAGAISVLSRSDVVMRTNEQGQLIICCPPGTVVVNSSGQGSTKAGLVNVSTVNDPSSSSAYIAGELSESAVASVSSGTGNVDTAVSTWLDHGSSGQSPQPAMPIIASTHNSPTLLVDTLESSGTAVSSDVFAGSTQLATGTGRTSCSTSASTPSLAVGLEAPATTPTVQLVNATSVSSTLSCPLTATSASVTASPVDILGGYVSSESGSLASPASPLSTTQDRGLEPSVGNMTNTTSLTDGEQSPSDAVSAMSLDKQPAACTSSMDEAATCSFVMPSTDRRAEGSESALNVSQAVPLVLSTHKDTTGIGRSLAKRGDQDGVSRGELAVMMQTALTRALVVAAYAQFATGTVMRNTQSQACRDLAPRARNVVAAPMRACAVC</sequence>
<gene>
    <name evidence="3" type="ORF">IF1G_01188</name>
</gene>
<dbReference type="OrthoDB" id="4869876at2759"/>
<feature type="region of interest" description="Disordered" evidence="2">
    <location>
        <begin position="661"/>
        <end position="704"/>
    </location>
</feature>
<protein>
    <submittedName>
        <fullName evidence="3">Transcription factor Cys6</fullName>
    </submittedName>
</protein>
<evidence type="ECO:0000313" key="3">
    <source>
        <dbReference type="EMBL" id="TQW01257.1"/>
    </source>
</evidence>
<feature type="region of interest" description="Disordered" evidence="2">
    <location>
        <begin position="81"/>
        <end position="130"/>
    </location>
</feature>
<dbReference type="STRING" id="43265.A0A545VHS3"/>
<keyword evidence="1" id="KW-0539">Nucleus</keyword>
<dbReference type="CDD" id="cd00067">
    <property type="entry name" value="GAL4"/>
    <property type="match status" value="1"/>
</dbReference>
<feature type="region of interest" description="Disordered" evidence="2">
    <location>
        <begin position="389"/>
        <end position="450"/>
    </location>
</feature>